<keyword evidence="2" id="KW-1185">Reference proteome</keyword>
<dbReference type="Proteomes" id="UP000585050">
    <property type="component" value="Unassembled WGS sequence"/>
</dbReference>
<sequence length="183" mass="21157">MTAFVFYSEWNGQFVHAKESIGIASTVEIETQIKNIEATIQRSSNHTIKGKTNWALYQTFLDSQKQLKTAEQKREQLLIQQQEDLTEANILANQFRCFSVILFLLAFLASSIETKSRKSINVENENQLLTLNEVDKKKSKIIELIKEGEISNIKMLVDYFNLPEEEAFFLLQNFKPSQQKIGF</sequence>
<evidence type="ECO:0000313" key="1">
    <source>
        <dbReference type="EMBL" id="NLR93281.1"/>
    </source>
</evidence>
<accession>A0A7X8SN63</accession>
<comment type="caution">
    <text evidence="1">The sequence shown here is derived from an EMBL/GenBank/DDBJ whole genome shotgun (WGS) entry which is preliminary data.</text>
</comment>
<reference evidence="1 2" key="1">
    <citation type="submission" date="2020-04" db="EMBL/GenBank/DDBJ databases">
        <title>Flammeovirga sp. SR4, a novel species isolated from seawater.</title>
        <authorList>
            <person name="Wang X."/>
        </authorList>
    </citation>
    <scope>NUCLEOTIDE SEQUENCE [LARGE SCALE GENOMIC DNA]</scope>
    <source>
        <strain evidence="1 2">SR4</strain>
    </source>
</reference>
<name>A0A7X8SN63_9BACT</name>
<gene>
    <name evidence="1" type="ORF">HGP29_18945</name>
</gene>
<proteinExistence type="predicted"/>
<evidence type="ECO:0000313" key="2">
    <source>
        <dbReference type="Proteomes" id="UP000585050"/>
    </source>
</evidence>
<organism evidence="1 2">
    <name type="scientific">Flammeovirga agarivorans</name>
    <dbReference type="NCBI Taxonomy" id="2726742"/>
    <lineage>
        <taxon>Bacteria</taxon>
        <taxon>Pseudomonadati</taxon>
        <taxon>Bacteroidota</taxon>
        <taxon>Cytophagia</taxon>
        <taxon>Cytophagales</taxon>
        <taxon>Flammeovirgaceae</taxon>
        <taxon>Flammeovirga</taxon>
    </lineage>
</organism>
<dbReference type="EMBL" id="JABAIL010000006">
    <property type="protein sequence ID" value="NLR93281.1"/>
    <property type="molecule type" value="Genomic_DNA"/>
</dbReference>
<protein>
    <submittedName>
        <fullName evidence="1">Uncharacterized protein</fullName>
    </submittedName>
</protein>
<dbReference type="AlphaFoldDB" id="A0A7X8SN63"/>